<feature type="non-terminal residue" evidence="1">
    <location>
        <position position="52"/>
    </location>
</feature>
<organism evidence="1 2">
    <name type="scientific">Chytriomyces confervae</name>
    <dbReference type="NCBI Taxonomy" id="246404"/>
    <lineage>
        <taxon>Eukaryota</taxon>
        <taxon>Fungi</taxon>
        <taxon>Fungi incertae sedis</taxon>
        <taxon>Chytridiomycota</taxon>
        <taxon>Chytridiomycota incertae sedis</taxon>
        <taxon>Chytridiomycetes</taxon>
        <taxon>Chytridiales</taxon>
        <taxon>Chytriomycetaceae</taxon>
        <taxon>Chytriomyces</taxon>
    </lineage>
</organism>
<dbReference type="Proteomes" id="UP000320333">
    <property type="component" value="Unassembled WGS sequence"/>
</dbReference>
<keyword evidence="2" id="KW-1185">Reference proteome</keyword>
<sequence>MNRAVWYLFVDERGQPAFDDVGADKVKISTDADVADVRDSVWEKNKDDVLHR</sequence>
<reference evidence="1 2" key="1">
    <citation type="journal article" date="2019" name="Sci. Rep.">
        <title>Comparative genomics of chytrid fungi reveal insights into the obligate biotrophic and pathogenic lifestyle of Synchytrium endobioticum.</title>
        <authorList>
            <person name="van de Vossenberg B.T.L.H."/>
            <person name="Warris S."/>
            <person name="Nguyen H.D.T."/>
            <person name="van Gent-Pelzer M.P.E."/>
            <person name="Joly D.L."/>
            <person name="van de Geest H.C."/>
            <person name="Bonants P.J.M."/>
            <person name="Smith D.S."/>
            <person name="Levesque C.A."/>
            <person name="van der Lee T.A.J."/>
        </authorList>
    </citation>
    <scope>NUCLEOTIDE SEQUENCE [LARGE SCALE GENOMIC DNA]</scope>
    <source>
        <strain evidence="1 2">CBS 675.73</strain>
    </source>
</reference>
<proteinExistence type="predicted"/>
<dbReference type="AlphaFoldDB" id="A0A507CRH2"/>
<dbReference type="EMBL" id="QEAP01001705">
    <property type="protein sequence ID" value="TPX41688.1"/>
    <property type="molecule type" value="Genomic_DNA"/>
</dbReference>
<dbReference type="OrthoDB" id="2146359at2759"/>
<gene>
    <name evidence="1" type="ORF">CcCBS67573_g10558</name>
</gene>
<name>A0A507CRH2_9FUNG</name>
<comment type="caution">
    <text evidence="1">The sequence shown here is derived from an EMBL/GenBank/DDBJ whole genome shotgun (WGS) entry which is preliminary data.</text>
</comment>
<evidence type="ECO:0000313" key="1">
    <source>
        <dbReference type="EMBL" id="TPX41688.1"/>
    </source>
</evidence>
<accession>A0A507CRH2</accession>
<protein>
    <submittedName>
        <fullName evidence="1">Uncharacterized protein</fullName>
    </submittedName>
</protein>
<evidence type="ECO:0000313" key="2">
    <source>
        <dbReference type="Proteomes" id="UP000320333"/>
    </source>
</evidence>